<gene>
    <name evidence="1" type="ORF">NM688_g9186</name>
</gene>
<reference evidence="1" key="1">
    <citation type="submission" date="2022-07" db="EMBL/GenBank/DDBJ databases">
        <title>Genome Sequence of Phlebia brevispora.</title>
        <authorList>
            <person name="Buettner E."/>
        </authorList>
    </citation>
    <scope>NUCLEOTIDE SEQUENCE</scope>
    <source>
        <strain evidence="1">MPL23</strain>
    </source>
</reference>
<comment type="caution">
    <text evidence="1">The sequence shown here is derived from an EMBL/GenBank/DDBJ whole genome shotgun (WGS) entry which is preliminary data.</text>
</comment>
<name>A0ACC1RJR2_9APHY</name>
<dbReference type="Proteomes" id="UP001148662">
    <property type="component" value="Unassembled WGS sequence"/>
</dbReference>
<accession>A0ACC1RJR2</accession>
<proteinExistence type="predicted"/>
<organism evidence="1 2">
    <name type="scientific">Phlebia brevispora</name>
    <dbReference type="NCBI Taxonomy" id="194682"/>
    <lineage>
        <taxon>Eukaryota</taxon>
        <taxon>Fungi</taxon>
        <taxon>Dikarya</taxon>
        <taxon>Basidiomycota</taxon>
        <taxon>Agaricomycotina</taxon>
        <taxon>Agaricomycetes</taxon>
        <taxon>Polyporales</taxon>
        <taxon>Meruliaceae</taxon>
        <taxon>Phlebia</taxon>
    </lineage>
</organism>
<sequence>MKFGKQIQADQVPGWSQYYLDYKALKKIISSLAANQSASEDTALAIESTRPGQPELSLLPPGIAQDEERGPHFQACKAAFFFKLERELEKINTFYLEKEAELKMRLETLLMKRRAAATRVLPDSMEDNSTKDHVEWSAVEEGFHLLERDLAKLQQFVEINAIGFRKILKKWDKRSKSTTKELYLSRQVDVQPVFNRQLISELADTVAACLLDLTDLSVGMKYEGAIPEDVILAQQLSTYGSPQMGAFQDLESNVRKAVADGDKNALRDLVRYSESLSQSPDAKMHVTRILWKAVIDAPPDLADHILTCASAPFDYHFVDDINGRTCLHEAARVGALRLVNLCLDNGVQKEKVDVYGRSALHYAAMNGHALVCRRLIEVGLPATALDLDNCTPLIYATLGGSVDCVRVLLEDGKVSVQEITADSDLMPLSLAARSGHYNVVTLLLSHGAPSLPNTNGEYPVHLAAQAGHADICQLLAKQEGWDTPDKYNEWTPLFHAARYGHADCLNVLLDAGCRTDRTDEVGNSALHYAAWYGHESCIPLLMAATAKNATLHTPVPHTTPLTHTQKSIGSESDIDAIPSLSLPPPMMPYRVYGHNYLDKNSLIQVSIGLQTSNYGDPSAEPSNAVRLRPPLSGLEYSDRYLHASPRLKLMLTAQPAVTAAPYSIPLPLTEERVVFTFQVPSVEALTLEFSLYPNFGTKIIGRATTLPITFSSIRNNQALTLPILDHRLNVIGEVSFNVNIVTPFSGVTLEIGGAPS</sequence>
<protein>
    <submittedName>
        <fullName evidence="1">Uncharacterized protein</fullName>
    </submittedName>
</protein>
<evidence type="ECO:0000313" key="1">
    <source>
        <dbReference type="EMBL" id="KAJ3520277.1"/>
    </source>
</evidence>
<keyword evidence="2" id="KW-1185">Reference proteome</keyword>
<evidence type="ECO:0000313" key="2">
    <source>
        <dbReference type="Proteomes" id="UP001148662"/>
    </source>
</evidence>
<dbReference type="EMBL" id="JANHOG010002756">
    <property type="protein sequence ID" value="KAJ3520277.1"/>
    <property type="molecule type" value="Genomic_DNA"/>
</dbReference>